<feature type="domain" description="Integrase catalytic" evidence="12">
    <location>
        <begin position="711"/>
        <end position="880"/>
    </location>
</feature>
<evidence type="ECO:0000256" key="5">
    <source>
        <dbReference type="ARBA" id="ARBA00022842"/>
    </source>
</evidence>
<dbReference type="InterPro" id="IPR012337">
    <property type="entry name" value="RNaseH-like_sf"/>
</dbReference>
<dbReference type="GO" id="GO:0003887">
    <property type="term" value="F:DNA-directed DNA polymerase activity"/>
    <property type="evidence" value="ECO:0007669"/>
    <property type="project" value="UniProtKB-KW"/>
</dbReference>
<organism evidence="13 14">
    <name type="scientific">Brassicogethes aeneus</name>
    <name type="common">Rape pollen beetle</name>
    <name type="synonym">Meligethes aeneus</name>
    <dbReference type="NCBI Taxonomy" id="1431903"/>
    <lineage>
        <taxon>Eukaryota</taxon>
        <taxon>Metazoa</taxon>
        <taxon>Ecdysozoa</taxon>
        <taxon>Arthropoda</taxon>
        <taxon>Hexapoda</taxon>
        <taxon>Insecta</taxon>
        <taxon>Pterygota</taxon>
        <taxon>Neoptera</taxon>
        <taxon>Endopterygota</taxon>
        <taxon>Coleoptera</taxon>
        <taxon>Polyphaga</taxon>
        <taxon>Cucujiformia</taxon>
        <taxon>Nitidulidae</taxon>
        <taxon>Meligethinae</taxon>
        <taxon>Brassicogethes</taxon>
    </lineage>
</organism>
<keyword evidence="8" id="KW-0239">DNA-directed DNA polymerase</keyword>
<evidence type="ECO:0000313" key="14">
    <source>
        <dbReference type="Proteomes" id="UP001154078"/>
    </source>
</evidence>
<evidence type="ECO:0000256" key="11">
    <source>
        <dbReference type="SAM" id="MobiDB-lite"/>
    </source>
</evidence>
<feature type="region of interest" description="Disordered" evidence="11">
    <location>
        <begin position="996"/>
        <end position="1035"/>
    </location>
</feature>
<dbReference type="InterPro" id="IPR057670">
    <property type="entry name" value="SH3_retrovirus"/>
</dbReference>
<keyword evidence="5" id="KW-0460">Magnesium</keyword>
<evidence type="ECO:0000256" key="2">
    <source>
        <dbReference type="ARBA" id="ARBA00022723"/>
    </source>
</evidence>
<keyword evidence="8" id="KW-0548">Nucleotidyltransferase</keyword>
<dbReference type="GO" id="GO:0046872">
    <property type="term" value="F:metal ion binding"/>
    <property type="evidence" value="ECO:0007669"/>
    <property type="project" value="UniProtKB-KW"/>
</dbReference>
<dbReference type="GO" id="GO:0006310">
    <property type="term" value="P:DNA recombination"/>
    <property type="evidence" value="ECO:0007669"/>
    <property type="project" value="UniProtKB-KW"/>
</dbReference>
<dbReference type="EMBL" id="OV121133">
    <property type="protein sequence ID" value="CAH0550178.1"/>
    <property type="molecule type" value="Genomic_DNA"/>
</dbReference>
<accession>A0A9P0FE15</accession>
<keyword evidence="6" id="KW-0229">DNA integration</keyword>
<evidence type="ECO:0000256" key="4">
    <source>
        <dbReference type="ARBA" id="ARBA00022801"/>
    </source>
</evidence>
<dbReference type="GO" id="GO:0004519">
    <property type="term" value="F:endonuclease activity"/>
    <property type="evidence" value="ECO:0007669"/>
    <property type="project" value="UniProtKB-KW"/>
</dbReference>
<dbReference type="PANTHER" id="PTHR42648">
    <property type="entry name" value="TRANSPOSASE, PUTATIVE-RELATED"/>
    <property type="match status" value="1"/>
</dbReference>
<dbReference type="Gene3D" id="3.30.420.10">
    <property type="entry name" value="Ribonuclease H-like superfamily/Ribonuclease H"/>
    <property type="match status" value="1"/>
</dbReference>
<dbReference type="InterPro" id="IPR013103">
    <property type="entry name" value="RVT_2"/>
</dbReference>
<evidence type="ECO:0000256" key="10">
    <source>
        <dbReference type="ARBA" id="ARBA00023268"/>
    </source>
</evidence>
<feature type="compositionally biased region" description="Low complexity" evidence="11">
    <location>
        <begin position="170"/>
        <end position="179"/>
    </location>
</feature>
<keyword evidence="10" id="KW-0511">Multifunctional enzyme</keyword>
<keyword evidence="4" id="KW-0378">Hydrolase</keyword>
<dbReference type="Pfam" id="PF25597">
    <property type="entry name" value="SH3_retrovirus"/>
    <property type="match status" value="1"/>
</dbReference>
<reference evidence="13" key="1">
    <citation type="submission" date="2021-12" db="EMBL/GenBank/DDBJ databases">
        <authorList>
            <person name="King R."/>
        </authorList>
    </citation>
    <scope>NUCLEOTIDE SEQUENCE</scope>
</reference>
<evidence type="ECO:0000256" key="3">
    <source>
        <dbReference type="ARBA" id="ARBA00022759"/>
    </source>
</evidence>
<evidence type="ECO:0000259" key="12">
    <source>
        <dbReference type="PROSITE" id="PS50994"/>
    </source>
</evidence>
<sequence length="1634" mass="189950">MSNNSMSNNDDDYFGLNNYSKVPKLVEYDDKSEDEYENFKTEVEAWSSKAKSQEMADNQNKIRVLEDIHIPQINSNNLVLQEKLIKRFEIVADKLSEALNSILEVMKGANTMLTKISEISKSTLETEKLRLKNMEAQKTLSVRVNNIDDDQIKAVIDEIEASKNGDKENNSNNNPNSENQDFLDKSMQVIKTTIESGINNTKINIKRDYRLSQKSNFELWLDYLKSELQSNDLLDVIDANLEASKDYSEQTILKRKGLVRDIIINHLDENYHKRILNEKEPKEILKRLRVFKKGETNVTHTSVRARLYQIKMGKEERVIDFCERFDSIVREYESSEDAVPLTEQEKRSSFYQAVSGVMPELRNVDLIRRQTSLKEMNLDEIKSFITQLEAEKRSEMKEEPKVQKVSSNKQETKCHRCNEFNHWAIDCPLQGSGKWFCYYCQCIRTHKGSECHLAKAVKRGNFRGKYNKSNKIFKNKYESVEKNYPKTDDSGKISKQNFRGKCRGRGGVHRISNKNQPTKLNKEGTYDKPNWTICFITRKNNIEETETLEYNEYTCKARIISNSEFPVQSQISNSNKMLQEGEPLELEEIDKFEIVGSAIGRENKLEFSHSDFEVSILSRKPIQIDNLESIETLDGLYCTDSFEKKPKNFEKINEAMLWHVRLGHASLNYLKKLQKLEKKLEKVNFNESILECEICIMAKMDKLPFTTKRKRAERQLQLIHTDTMGPIKPISYPGLKKFVVVFIDDYSRLARAYTIKTKDESGQSLERYLISARNLLGKNEKVCYIRSDQGTEFMGGKFMEVMEKEKIENDPSPPYTPEHNGVAERFNQTIQEKVRAYMFDSGLPKTMWELAVEAAVHAYNRTPHKSIDYQVPLQMFSSNVNCHFEQIKRFGCIGYIKVPKPKTKFDARAIKAVLVGYTNTGYILWHPNSRKFLESRHVRFNEKLVYKNVFKSNEKEQLEDLEELEVETKIDGLDYMKEFHEGKPLEILKSKEKGRPRKKLLDESKQKQKVVKEQRYEGPVTRGRNKRKSTSDEEQVSIGFARPIQDISFAHLVTCSTSEYKLVKDDLDYCLLASLNKDPITYQEAISCKDKLNWKKAILEEIESLNTNKVWRFVDRPKVMLDRRKANVIDSKWIFKRKLEADGTTRFKARLVIRGFKDKRIYDLKETYAPVSRLSVVRSVLATINKYSLFARQLDVKTAFLNGVLDEEVYMEIPDGIIKLDDRSKQTKVCKLEKALYGLKISPKKWNKKFTEEVSKFGLENDLHEPCLFTWRKEGKFVVLILYVDDMLVASNNKTKLGEIINQLGKVFDMKDLGEPNSFLGMTIERNKDENYMKLHQENYIESVLEKFNMNESKPQSTPMVTTQVTKQNKRRKIEEQNLRDNAQNEESTICKAPYREAIGSLMYLANATRPDIAFAVNYLARKQLEPTEDDWTSVKRIFRYLRGTSNFGLIYRGKKDNLEAMTDASFRDCEDSTSTSGYVIGLYGDVIGWRSHKQSYVTLSTCQAEYLAMSEACQELISLDKGIRFIIGKTLFPITIWCDNRSARDCTKKDGSHKLKMFDDDLEKINKDLLEREKTGNRRHMADTHGDFVKSCVDQKLVRVLWINTRENLADIMTKPLPLDAHKYLRDKILNQS</sequence>
<feature type="compositionally biased region" description="Basic and acidic residues" evidence="11">
    <location>
        <begin position="996"/>
        <end position="1016"/>
    </location>
</feature>
<evidence type="ECO:0000313" key="13">
    <source>
        <dbReference type="EMBL" id="CAH0550178.1"/>
    </source>
</evidence>
<dbReference type="GO" id="GO:0003964">
    <property type="term" value="F:RNA-directed DNA polymerase activity"/>
    <property type="evidence" value="ECO:0007669"/>
    <property type="project" value="UniProtKB-KW"/>
</dbReference>
<dbReference type="InterPro" id="IPR043502">
    <property type="entry name" value="DNA/RNA_pol_sf"/>
</dbReference>
<dbReference type="InterPro" id="IPR039537">
    <property type="entry name" value="Retrotran_Ty1/copia-like"/>
</dbReference>
<dbReference type="OrthoDB" id="8037646at2759"/>
<dbReference type="PROSITE" id="PS50994">
    <property type="entry name" value="INTEGRASE"/>
    <property type="match status" value="1"/>
</dbReference>
<keyword evidence="3" id="KW-0255">Endonuclease</keyword>
<evidence type="ECO:0000256" key="1">
    <source>
        <dbReference type="ARBA" id="ARBA00022722"/>
    </source>
</evidence>
<keyword evidence="8" id="KW-0808">Transferase</keyword>
<dbReference type="SUPFAM" id="SSF53098">
    <property type="entry name" value="Ribonuclease H-like"/>
    <property type="match status" value="1"/>
</dbReference>
<dbReference type="GO" id="GO:0042575">
    <property type="term" value="C:DNA polymerase complex"/>
    <property type="evidence" value="ECO:0007669"/>
    <property type="project" value="UniProtKB-ARBA"/>
</dbReference>
<keyword evidence="7" id="KW-0695">RNA-directed DNA polymerase</keyword>
<proteinExistence type="predicted"/>
<protein>
    <recommendedName>
        <fullName evidence="12">Integrase catalytic domain-containing protein</fullName>
    </recommendedName>
</protein>
<keyword evidence="2" id="KW-0479">Metal-binding</keyword>
<dbReference type="Proteomes" id="UP001154078">
    <property type="component" value="Chromosome 2"/>
</dbReference>
<feature type="compositionally biased region" description="Basic and acidic residues" evidence="11">
    <location>
        <begin position="160"/>
        <end position="169"/>
    </location>
</feature>
<dbReference type="GO" id="GO:0015074">
    <property type="term" value="P:DNA integration"/>
    <property type="evidence" value="ECO:0007669"/>
    <property type="project" value="UniProtKB-KW"/>
</dbReference>
<dbReference type="SUPFAM" id="SSF56672">
    <property type="entry name" value="DNA/RNA polymerases"/>
    <property type="match status" value="1"/>
</dbReference>
<dbReference type="InterPro" id="IPR036397">
    <property type="entry name" value="RNaseH_sf"/>
</dbReference>
<evidence type="ECO:0000256" key="8">
    <source>
        <dbReference type="ARBA" id="ARBA00022932"/>
    </source>
</evidence>
<keyword evidence="14" id="KW-1185">Reference proteome</keyword>
<dbReference type="Pfam" id="PF13976">
    <property type="entry name" value="gag_pre-integrs"/>
    <property type="match status" value="1"/>
</dbReference>
<dbReference type="InterPro" id="IPR001584">
    <property type="entry name" value="Integrase_cat-core"/>
</dbReference>
<evidence type="ECO:0000256" key="7">
    <source>
        <dbReference type="ARBA" id="ARBA00022918"/>
    </source>
</evidence>
<name>A0A9P0FE15_BRAAE</name>
<evidence type="ECO:0000256" key="9">
    <source>
        <dbReference type="ARBA" id="ARBA00023172"/>
    </source>
</evidence>
<gene>
    <name evidence="13" type="ORF">MELIAE_LOCUS3061</name>
</gene>
<dbReference type="CDD" id="cd09272">
    <property type="entry name" value="RNase_HI_RT_Ty1"/>
    <property type="match status" value="1"/>
</dbReference>
<keyword evidence="9" id="KW-0233">DNA recombination</keyword>
<feature type="region of interest" description="Disordered" evidence="11">
    <location>
        <begin position="160"/>
        <end position="182"/>
    </location>
</feature>
<dbReference type="GO" id="GO:0016787">
    <property type="term" value="F:hydrolase activity"/>
    <property type="evidence" value="ECO:0007669"/>
    <property type="project" value="UniProtKB-KW"/>
</dbReference>
<keyword evidence="1" id="KW-0540">Nuclease</keyword>
<dbReference type="Pfam" id="PF13683">
    <property type="entry name" value="rve_3"/>
    <property type="match status" value="1"/>
</dbReference>
<dbReference type="PANTHER" id="PTHR42648:SF11">
    <property type="entry name" value="TRANSPOSON TY4-P GAG-POL POLYPROTEIN"/>
    <property type="match status" value="1"/>
</dbReference>
<dbReference type="Pfam" id="PF14223">
    <property type="entry name" value="Retrotran_gag_2"/>
    <property type="match status" value="1"/>
</dbReference>
<evidence type="ECO:0000256" key="6">
    <source>
        <dbReference type="ARBA" id="ARBA00022908"/>
    </source>
</evidence>
<dbReference type="InterPro" id="IPR025724">
    <property type="entry name" value="GAG-pre-integrase_dom"/>
</dbReference>
<dbReference type="Pfam" id="PF07727">
    <property type="entry name" value="RVT_2"/>
    <property type="match status" value="1"/>
</dbReference>
<dbReference type="GO" id="GO:0003676">
    <property type="term" value="F:nucleic acid binding"/>
    <property type="evidence" value="ECO:0007669"/>
    <property type="project" value="InterPro"/>
</dbReference>